<comment type="caution">
    <text evidence="2">The sequence shown here is derived from an EMBL/GenBank/DDBJ whole genome shotgun (WGS) entry which is preliminary data.</text>
</comment>
<dbReference type="Gene3D" id="3.40.50.2000">
    <property type="entry name" value="Glycogen Phosphorylase B"/>
    <property type="match status" value="2"/>
</dbReference>
<dbReference type="PANTHER" id="PTHR46401:SF2">
    <property type="entry name" value="GLYCOSYLTRANSFERASE WBBK-RELATED"/>
    <property type="match status" value="1"/>
</dbReference>
<dbReference type="RefSeq" id="WP_176942350.1">
    <property type="nucleotide sequence ID" value="NZ_JABZEC010000002.1"/>
</dbReference>
<gene>
    <name evidence="2" type="ORF">HU830_03255</name>
</gene>
<proteinExistence type="predicted"/>
<keyword evidence="1 2" id="KW-0808">Transferase</keyword>
<dbReference type="GO" id="GO:0016757">
    <property type="term" value="F:glycosyltransferase activity"/>
    <property type="evidence" value="ECO:0007669"/>
    <property type="project" value="InterPro"/>
</dbReference>
<dbReference type="GO" id="GO:0009103">
    <property type="term" value="P:lipopolysaccharide biosynthetic process"/>
    <property type="evidence" value="ECO:0007669"/>
    <property type="project" value="TreeGrafter"/>
</dbReference>
<protein>
    <submittedName>
        <fullName evidence="2">Glycosyltransferase family 4 protein</fullName>
    </submittedName>
</protein>
<name>A0A850QWL5_9LACO</name>
<dbReference type="CDD" id="cd03801">
    <property type="entry name" value="GT4_PimA-like"/>
    <property type="match status" value="1"/>
</dbReference>
<keyword evidence="3" id="KW-1185">Reference proteome</keyword>
<dbReference type="AlphaFoldDB" id="A0A850QWL5"/>
<dbReference type="Proteomes" id="UP000563523">
    <property type="component" value="Unassembled WGS sequence"/>
</dbReference>
<organism evidence="2 3">
    <name type="scientific">Bombilactobacillus apium</name>
    <dbReference type="NCBI Taxonomy" id="2675299"/>
    <lineage>
        <taxon>Bacteria</taxon>
        <taxon>Bacillati</taxon>
        <taxon>Bacillota</taxon>
        <taxon>Bacilli</taxon>
        <taxon>Lactobacillales</taxon>
        <taxon>Lactobacillaceae</taxon>
        <taxon>Bombilactobacillus</taxon>
    </lineage>
</organism>
<evidence type="ECO:0000256" key="1">
    <source>
        <dbReference type="ARBA" id="ARBA00022679"/>
    </source>
</evidence>
<dbReference type="Pfam" id="PF13692">
    <property type="entry name" value="Glyco_trans_1_4"/>
    <property type="match status" value="1"/>
</dbReference>
<evidence type="ECO:0000313" key="3">
    <source>
        <dbReference type="Proteomes" id="UP000563523"/>
    </source>
</evidence>
<reference evidence="2 3" key="1">
    <citation type="submission" date="2020-06" db="EMBL/GenBank/DDBJ databases">
        <authorList>
            <person name="Kang J."/>
        </authorList>
    </citation>
    <scope>NUCLEOTIDE SEQUENCE [LARGE SCALE GENOMIC DNA]</scope>
    <source>
        <strain evidence="2 3">DCY120</strain>
    </source>
</reference>
<dbReference type="SUPFAM" id="SSF53756">
    <property type="entry name" value="UDP-Glycosyltransferase/glycogen phosphorylase"/>
    <property type="match status" value="1"/>
</dbReference>
<evidence type="ECO:0000313" key="2">
    <source>
        <dbReference type="EMBL" id="NVY96194.1"/>
    </source>
</evidence>
<sequence>MKILFVDTGISGHHQPYLKTLLQGCACPAGVVLPERIPSLNAEQFVIDADLKSLRGYRQWLKKIAAIQREKNYDRIHFLYGDIFYRFFGLGLGRFKPDKVIVTFHHLRYGFWHEISLKAIFKRITLGIVHANYLLQKLAALQINNCQKIEYPVFEKQSSKSKTELLALRQSLKIPPDVPVLLALGGTRSDKGLDILLTALTQVKKDFHLLIAGQAETFGRDYIEAKSASYQDQVSLQLNYLPSSEMTAYLALSDIVVLPYRKIFDGASGPLGLGVVSGKCIIGPDHGSLGETITQNDLGQTFVAEDSESLATAIERALSEKFVCDRQYRNYQEQLNPSNFVAAYQKVYRRI</sequence>
<dbReference type="PANTHER" id="PTHR46401">
    <property type="entry name" value="GLYCOSYLTRANSFERASE WBBK-RELATED"/>
    <property type="match status" value="1"/>
</dbReference>
<accession>A0A850QWL5</accession>
<dbReference type="EMBL" id="JABZEC010000002">
    <property type="protein sequence ID" value="NVY96194.1"/>
    <property type="molecule type" value="Genomic_DNA"/>
</dbReference>